<evidence type="ECO:0000313" key="2">
    <source>
        <dbReference type="Proteomes" id="UP000298213"/>
    </source>
</evidence>
<sequence>MTEEEILLWTLAAYARHFAGVRMPEIRVGTYKGDSSAAIFSPCGRYRYGLVRIWDQTKPKWLFAMLNPSTASECDGDNTVDRQVNRVKALDGGGIIVINAGGLVETNRKKAIGHPDPIGPENEALARPLVEEADHIVVAYGADAIKFGGDRLLARVLSGREVMALRKTKKGFPGHPLYISYATTPQPFTMPAY</sequence>
<evidence type="ECO:0000313" key="1">
    <source>
        <dbReference type="EMBL" id="TFI58623.1"/>
    </source>
</evidence>
<accession>A0A4Y8ZRI5</accession>
<protein>
    <submittedName>
        <fullName evidence="1">DUF1643 domain-containing protein</fullName>
    </submittedName>
</protein>
<dbReference type="OrthoDB" id="9807577at2"/>
<dbReference type="Pfam" id="PF07799">
    <property type="entry name" value="DUF1643"/>
    <property type="match status" value="1"/>
</dbReference>
<name>A0A4Y8ZRI5_9SPHN</name>
<comment type="caution">
    <text evidence="1">The sequence shown here is derived from an EMBL/GenBank/DDBJ whole genome shotgun (WGS) entry which is preliminary data.</text>
</comment>
<reference evidence="1 2" key="1">
    <citation type="submission" date="2019-03" db="EMBL/GenBank/DDBJ databases">
        <title>Genome sequence of Sphingomonas sp. 17J27-24.</title>
        <authorList>
            <person name="Kim M."/>
            <person name="Maeng S."/>
            <person name="Sathiyaraj S."/>
        </authorList>
    </citation>
    <scope>NUCLEOTIDE SEQUENCE [LARGE SCALE GENOMIC DNA]</scope>
    <source>
        <strain evidence="1 2">17J27-24</strain>
    </source>
</reference>
<dbReference type="InterPro" id="IPR012441">
    <property type="entry name" value="DUF1643"/>
</dbReference>
<dbReference type="EMBL" id="SPDV01000014">
    <property type="protein sequence ID" value="TFI58623.1"/>
    <property type="molecule type" value="Genomic_DNA"/>
</dbReference>
<dbReference type="AlphaFoldDB" id="A0A4Y8ZRI5"/>
<keyword evidence="2" id="KW-1185">Reference proteome</keyword>
<proteinExistence type="predicted"/>
<organism evidence="1 2">
    <name type="scientific">Sphingomonas parva</name>
    <dbReference type="NCBI Taxonomy" id="2555898"/>
    <lineage>
        <taxon>Bacteria</taxon>
        <taxon>Pseudomonadati</taxon>
        <taxon>Pseudomonadota</taxon>
        <taxon>Alphaproteobacteria</taxon>
        <taxon>Sphingomonadales</taxon>
        <taxon>Sphingomonadaceae</taxon>
        <taxon>Sphingomonas</taxon>
    </lineage>
</organism>
<dbReference type="Proteomes" id="UP000298213">
    <property type="component" value="Unassembled WGS sequence"/>
</dbReference>
<gene>
    <name evidence="1" type="ORF">E2493_09395</name>
</gene>
<dbReference type="RefSeq" id="WP_135086049.1">
    <property type="nucleotide sequence ID" value="NZ_SPDV01000014.1"/>
</dbReference>